<evidence type="ECO:0000256" key="8">
    <source>
        <dbReference type="ARBA" id="ARBA00023098"/>
    </source>
</evidence>
<dbReference type="Gene3D" id="3.40.47.10">
    <property type="match status" value="1"/>
</dbReference>
<dbReference type="InterPro" id="IPR000794">
    <property type="entry name" value="Beta-ketoacyl_synthase"/>
</dbReference>
<evidence type="ECO:0000256" key="2">
    <source>
        <dbReference type="ARBA" id="ARBA00008467"/>
    </source>
</evidence>
<dbReference type="AlphaFoldDB" id="A0A7V4CHY8"/>
<keyword evidence="9 11" id="KW-0275">Fatty acid biosynthesis</keyword>
<dbReference type="GO" id="GO:0004315">
    <property type="term" value="F:3-oxoacyl-[acyl-carrier-protein] synthase activity"/>
    <property type="evidence" value="ECO:0007669"/>
    <property type="project" value="UniProtKB-UniRule"/>
</dbReference>
<name>A0A7V4CHY8_UNCW3</name>
<dbReference type="InterPro" id="IPR017568">
    <property type="entry name" value="3-oxoacyl-ACP_synth-2"/>
</dbReference>
<dbReference type="PANTHER" id="PTHR11712:SF336">
    <property type="entry name" value="3-OXOACYL-[ACYL-CARRIER-PROTEIN] SYNTHASE, MITOCHONDRIAL"/>
    <property type="match status" value="1"/>
</dbReference>
<dbReference type="Pfam" id="PF02801">
    <property type="entry name" value="Ketoacyl-synt_C"/>
    <property type="match status" value="1"/>
</dbReference>
<dbReference type="NCBIfam" id="NF005589">
    <property type="entry name" value="PRK07314.1"/>
    <property type="match status" value="1"/>
</dbReference>
<sequence length="414" mass="44685">MIRRVVVTGLGVVSCLGLSVEEFFNNLLAGKSGVSRITRFDPSNLEVQFAGEIKNFPFTDRFDIKLARRTDRFTQYALWASLSAVEDAGIDLNKIDKNRAGVIIGSGMGGIETWEIEHIKFLQGGPKKVSPLLVPMMIPDMASGQVSIYFGLKGPNFCVTSACASGAHAIGEAFRLIKSGDADLIITGGSEAPITGYCISSFANMGALSKRNDEPEKASRPFDKDRNGFVLGEGCGVVILEELGSALKRNAKIYCEICGYGASADAFHITAPDETGEGAYWAMANALKEANLSPNDIDYINAHGTSTKLNDKVEVMAIKRLFGKHAYKLLVNSTKSMIGHLLGGAGAIEFVVTCLSVYHNKVHPTINLDNPDEGMDLDFVRFKMREKEIFGAMNNSFGFGGHNACLVVKKFVGG</sequence>
<dbReference type="GO" id="GO:0006633">
    <property type="term" value="P:fatty acid biosynthetic process"/>
    <property type="evidence" value="ECO:0007669"/>
    <property type="project" value="UniProtKB-UniRule"/>
</dbReference>
<dbReference type="PROSITE" id="PS00606">
    <property type="entry name" value="KS3_1"/>
    <property type="match status" value="1"/>
</dbReference>
<keyword evidence="6 11" id="KW-0808">Transferase</keyword>
<evidence type="ECO:0000256" key="11">
    <source>
        <dbReference type="PIRNR" id="PIRNR000447"/>
    </source>
</evidence>
<dbReference type="PROSITE" id="PS52004">
    <property type="entry name" value="KS3_2"/>
    <property type="match status" value="1"/>
</dbReference>
<comment type="pathway">
    <text evidence="1 11">Lipid metabolism; fatty acid biosynthesis.</text>
</comment>
<feature type="domain" description="Ketosynthase family 3 (KS3)" evidence="14">
    <location>
        <begin position="2"/>
        <end position="410"/>
    </location>
</feature>
<dbReference type="EC" id="2.3.1.179" evidence="3 11"/>
<comment type="function">
    <text evidence="11">Involved in the type II fatty acid elongation cycle. Catalyzes the elongation of a wide range of acyl-ACP by the addition of two carbons from malonyl-ACP to an acyl acceptor. Can efficiently catalyze the conversion of palmitoleoyl-ACP (cis-hexadec-9-enoyl-ACP) to cis-vaccenoyl-ACP (cis-octadec-11-enoyl-ACP), an essential step in the thermal regulation of fatty acid composition.</text>
</comment>
<comment type="catalytic activity">
    <reaction evidence="11">
        <text>a fatty acyl-[ACP] + malonyl-[ACP] + H(+) = a 3-oxoacyl-[ACP] + holo-[ACP] + CO2</text>
        <dbReference type="Rhea" id="RHEA:22836"/>
        <dbReference type="Rhea" id="RHEA-COMP:9623"/>
        <dbReference type="Rhea" id="RHEA-COMP:9685"/>
        <dbReference type="Rhea" id="RHEA-COMP:9916"/>
        <dbReference type="Rhea" id="RHEA-COMP:14125"/>
        <dbReference type="ChEBI" id="CHEBI:15378"/>
        <dbReference type="ChEBI" id="CHEBI:16526"/>
        <dbReference type="ChEBI" id="CHEBI:64479"/>
        <dbReference type="ChEBI" id="CHEBI:78449"/>
        <dbReference type="ChEBI" id="CHEBI:78776"/>
        <dbReference type="ChEBI" id="CHEBI:138651"/>
    </reaction>
</comment>
<dbReference type="SUPFAM" id="SSF53901">
    <property type="entry name" value="Thiolase-like"/>
    <property type="match status" value="2"/>
</dbReference>
<dbReference type="UniPathway" id="UPA00094"/>
<dbReference type="PIRSF" id="PIRSF000447">
    <property type="entry name" value="KAS_II"/>
    <property type="match status" value="1"/>
</dbReference>
<evidence type="ECO:0000256" key="5">
    <source>
        <dbReference type="ARBA" id="ARBA00022516"/>
    </source>
</evidence>
<dbReference type="InterPro" id="IPR018201">
    <property type="entry name" value="Ketoacyl_synth_AS"/>
</dbReference>
<dbReference type="Pfam" id="PF00109">
    <property type="entry name" value="ketoacyl-synt"/>
    <property type="match status" value="1"/>
</dbReference>
<dbReference type="InterPro" id="IPR020841">
    <property type="entry name" value="PKS_Beta-ketoAc_synthase_dom"/>
</dbReference>
<evidence type="ECO:0000313" key="15">
    <source>
        <dbReference type="EMBL" id="HGQ55317.1"/>
    </source>
</evidence>
<keyword evidence="7" id="KW-0276">Fatty acid metabolism</keyword>
<dbReference type="InterPro" id="IPR014030">
    <property type="entry name" value="Ketoacyl_synth_N"/>
</dbReference>
<dbReference type="NCBIfam" id="TIGR03150">
    <property type="entry name" value="fabF"/>
    <property type="match status" value="1"/>
</dbReference>
<dbReference type="PROSITE" id="PS51257">
    <property type="entry name" value="PROKAR_LIPOPROTEIN"/>
    <property type="match status" value="1"/>
</dbReference>
<evidence type="ECO:0000256" key="4">
    <source>
        <dbReference type="ARBA" id="ARBA00014657"/>
    </source>
</evidence>
<feature type="active site" description="For beta-ketoacyl synthase activity" evidence="12">
    <location>
        <position position="163"/>
    </location>
</feature>
<accession>A0A7V4CHY8</accession>
<dbReference type="SMART" id="SM00825">
    <property type="entry name" value="PKS_KS"/>
    <property type="match status" value="1"/>
</dbReference>
<dbReference type="FunFam" id="3.40.47.10:FF:000009">
    <property type="entry name" value="3-oxoacyl-[acyl-carrier-protein] synthase 2"/>
    <property type="match status" value="1"/>
</dbReference>
<evidence type="ECO:0000256" key="6">
    <source>
        <dbReference type="ARBA" id="ARBA00022679"/>
    </source>
</evidence>
<evidence type="ECO:0000256" key="9">
    <source>
        <dbReference type="ARBA" id="ARBA00023160"/>
    </source>
</evidence>
<reference evidence="15" key="1">
    <citation type="journal article" date="2020" name="mSystems">
        <title>Genome- and Community-Level Interaction Insights into Carbon Utilization and Element Cycling Functions of Hydrothermarchaeota in Hydrothermal Sediment.</title>
        <authorList>
            <person name="Zhou Z."/>
            <person name="Liu Y."/>
            <person name="Xu W."/>
            <person name="Pan J."/>
            <person name="Luo Z.H."/>
            <person name="Li M."/>
        </authorList>
    </citation>
    <scope>NUCLEOTIDE SEQUENCE [LARGE SCALE GENOMIC DNA]</scope>
    <source>
        <strain evidence="15">SpSt-655</strain>
    </source>
</reference>
<proteinExistence type="inferred from homology"/>
<evidence type="ECO:0000256" key="1">
    <source>
        <dbReference type="ARBA" id="ARBA00005194"/>
    </source>
</evidence>
<evidence type="ECO:0000256" key="12">
    <source>
        <dbReference type="PIRSR" id="PIRSR000447-1"/>
    </source>
</evidence>
<protein>
    <recommendedName>
        <fullName evidence="4 11">3-oxoacyl-[acyl-carrier-protein] synthase 2</fullName>
        <ecNumber evidence="3 11">2.3.1.179</ecNumber>
    </recommendedName>
</protein>
<dbReference type="PANTHER" id="PTHR11712">
    <property type="entry name" value="POLYKETIDE SYNTHASE-RELATED"/>
    <property type="match status" value="1"/>
</dbReference>
<comment type="similarity">
    <text evidence="2 11 13">Belongs to the thiolase-like superfamily. Beta-ketoacyl-ACP synthases family.</text>
</comment>
<dbReference type="CDD" id="cd00834">
    <property type="entry name" value="KAS_I_II"/>
    <property type="match status" value="1"/>
</dbReference>
<keyword evidence="8" id="KW-0443">Lipid metabolism</keyword>
<evidence type="ECO:0000256" key="3">
    <source>
        <dbReference type="ARBA" id="ARBA00012356"/>
    </source>
</evidence>
<dbReference type="InterPro" id="IPR016039">
    <property type="entry name" value="Thiolase-like"/>
</dbReference>
<evidence type="ECO:0000256" key="10">
    <source>
        <dbReference type="ARBA" id="ARBA00023315"/>
    </source>
</evidence>
<evidence type="ECO:0000256" key="13">
    <source>
        <dbReference type="RuleBase" id="RU003694"/>
    </source>
</evidence>
<gene>
    <name evidence="15" type="primary">fabF</name>
    <name evidence="15" type="ORF">ENU28_02500</name>
</gene>
<organism evidence="15">
    <name type="scientific">candidate division WOR-3 bacterium</name>
    <dbReference type="NCBI Taxonomy" id="2052148"/>
    <lineage>
        <taxon>Bacteria</taxon>
        <taxon>Bacteria division WOR-3</taxon>
    </lineage>
</organism>
<dbReference type="InterPro" id="IPR014031">
    <property type="entry name" value="Ketoacyl_synth_C"/>
</dbReference>
<dbReference type="EMBL" id="DTBX01000088">
    <property type="protein sequence ID" value="HGQ55317.1"/>
    <property type="molecule type" value="Genomic_DNA"/>
</dbReference>
<keyword evidence="5 11" id="KW-0444">Lipid biosynthesis</keyword>
<keyword evidence="10 11" id="KW-0012">Acyltransferase</keyword>
<comment type="catalytic activity">
    <reaction evidence="11">
        <text>(9Z)-hexadecenoyl-[ACP] + malonyl-[ACP] + H(+) = 3-oxo-(11Z)-octadecenoyl-[ACP] + holo-[ACP] + CO2</text>
        <dbReference type="Rhea" id="RHEA:55040"/>
        <dbReference type="Rhea" id="RHEA-COMP:9623"/>
        <dbReference type="Rhea" id="RHEA-COMP:9685"/>
        <dbReference type="Rhea" id="RHEA-COMP:10800"/>
        <dbReference type="Rhea" id="RHEA-COMP:14074"/>
        <dbReference type="ChEBI" id="CHEBI:15378"/>
        <dbReference type="ChEBI" id="CHEBI:16526"/>
        <dbReference type="ChEBI" id="CHEBI:64479"/>
        <dbReference type="ChEBI" id="CHEBI:78449"/>
        <dbReference type="ChEBI" id="CHEBI:83989"/>
        <dbReference type="ChEBI" id="CHEBI:138538"/>
        <dbReference type="EC" id="2.3.1.179"/>
    </reaction>
</comment>
<comment type="caution">
    <text evidence="15">The sequence shown here is derived from an EMBL/GenBank/DDBJ whole genome shotgun (WGS) entry which is preliminary data.</text>
</comment>
<evidence type="ECO:0000256" key="7">
    <source>
        <dbReference type="ARBA" id="ARBA00022832"/>
    </source>
</evidence>
<evidence type="ECO:0000259" key="14">
    <source>
        <dbReference type="PROSITE" id="PS52004"/>
    </source>
</evidence>